<dbReference type="RefSeq" id="WP_379189321.1">
    <property type="nucleotide sequence ID" value="NZ_JBHSOW010000063.1"/>
</dbReference>
<dbReference type="PANTHER" id="PTHR33308:SF9">
    <property type="entry name" value="PEPTIDOGLYCAN HYDROLASE FLGJ"/>
    <property type="match status" value="1"/>
</dbReference>
<feature type="domain" description="Mannosyl-glycoprotein endo-beta-N-acetylglucosamidase-like" evidence="2">
    <location>
        <begin position="2"/>
        <end position="153"/>
    </location>
</feature>
<keyword evidence="4" id="KW-1185">Reference proteome</keyword>
<sequence length="256" mass="28761">MKLNKTQFFTLLAPIAIRVRLEGSFMFPSLRLAQNLLETGGKLPSWNNLGGYKVGSGKPNAYWRGDVVNKGTWEVYDHQRVEIIAAFRAYDSIYDFYKDQDLLFMIRRYDSVRSAQTPRQQAQALQASGYATDPNYASKLISIMETNGLQQYDIQAEEEQPMTEGEKLAFEALQETVKQLTSGLNAQNATISEQETKISALENHVAVLEGSYAMDVPVWAKDAVDAAVKAKLIDKPNGGGLDFYRLLTVLHRQKLI</sequence>
<dbReference type="PRINTS" id="PR01002">
    <property type="entry name" value="FLGFLGJ"/>
</dbReference>
<dbReference type="EMBL" id="JBHSOW010000063">
    <property type="protein sequence ID" value="MFC5650740.1"/>
    <property type="molecule type" value="Genomic_DNA"/>
</dbReference>
<gene>
    <name evidence="3" type="ORF">ACFPYJ_16825</name>
</gene>
<accession>A0ABW0W2X7</accession>
<dbReference type="PANTHER" id="PTHR33308">
    <property type="entry name" value="PEPTIDOGLYCAN HYDROLASE FLGJ"/>
    <property type="match status" value="1"/>
</dbReference>
<reference evidence="4" key="1">
    <citation type="journal article" date="2019" name="Int. J. Syst. Evol. Microbiol.">
        <title>The Global Catalogue of Microorganisms (GCM) 10K type strain sequencing project: providing services to taxonomists for standard genome sequencing and annotation.</title>
        <authorList>
            <consortium name="The Broad Institute Genomics Platform"/>
            <consortium name="The Broad Institute Genome Sequencing Center for Infectious Disease"/>
            <person name="Wu L."/>
            <person name="Ma J."/>
        </authorList>
    </citation>
    <scope>NUCLEOTIDE SEQUENCE [LARGE SCALE GENOMIC DNA]</scope>
    <source>
        <strain evidence="4">CGMCC 1.3240</strain>
    </source>
</reference>
<dbReference type="Gene3D" id="1.10.530.10">
    <property type="match status" value="1"/>
</dbReference>
<evidence type="ECO:0000313" key="4">
    <source>
        <dbReference type="Proteomes" id="UP001596047"/>
    </source>
</evidence>
<dbReference type="SMART" id="SM00047">
    <property type="entry name" value="LYZ2"/>
    <property type="match status" value="1"/>
</dbReference>
<dbReference type="InterPro" id="IPR051056">
    <property type="entry name" value="Glycosyl_Hydrolase_73"/>
</dbReference>
<evidence type="ECO:0000313" key="3">
    <source>
        <dbReference type="EMBL" id="MFC5650740.1"/>
    </source>
</evidence>
<evidence type="ECO:0000259" key="2">
    <source>
        <dbReference type="SMART" id="SM00047"/>
    </source>
</evidence>
<name>A0ABW0W2X7_9BACL</name>
<proteinExistence type="predicted"/>
<dbReference type="Pfam" id="PF01832">
    <property type="entry name" value="Glucosaminidase"/>
    <property type="match status" value="1"/>
</dbReference>
<keyword evidence="1 3" id="KW-0378">Hydrolase</keyword>
<protein>
    <submittedName>
        <fullName evidence="3">Glycoside hydrolase family 73 protein</fullName>
    </submittedName>
</protein>
<evidence type="ECO:0000256" key="1">
    <source>
        <dbReference type="ARBA" id="ARBA00022801"/>
    </source>
</evidence>
<dbReference type="GO" id="GO:0016787">
    <property type="term" value="F:hydrolase activity"/>
    <property type="evidence" value="ECO:0007669"/>
    <property type="project" value="UniProtKB-KW"/>
</dbReference>
<dbReference type="InterPro" id="IPR002901">
    <property type="entry name" value="MGlyc_endo_b_GlcNAc-like_dom"/>
</dbReference>
<organism evidence="3 4">
    <name type="scientific">Paenibacillus solisilvae</name>
    <dbReference type="NCBI Taxonomy" id="2486751"/>
    <lineage>
        <taxon>Bacteria</taxon>
        <taxon>Bacillati</taxon>
        <taxon>Bacillota</taxon>
        <taxon>Bacilli</taxon>
        <taxon>Bacillales</taxon>
        <taxon>Paenibacillaceae</taxon>
        <taxon>Paenibacillus</taxon>
    </lineage>
</organism>
<comment type="caution">
    <text evidence="3">The sequence shown here is derived from an EMBL/GenBank/DDBJ whole genome shotgun (WGS) entry which is preliminary data.</text>
</comment>
<dbReference type="Proteomes" id="UP001596047">
    <property type="component" value="Unassembled WGS sequence"/>
</dbReference>